<protein>
    <submittedName>
        <fullName evidence="3">Phage integrase</fullName>
    </submittedName>
</protein>
<dbReference type="InterPro" id="IPR013762">
    <property type="entry name" value="Integrase-like_cat_sf"/>
</dbReference>
<evidence type="ECO:0000313" key="3">
    <source>
        <dbReference type="EMBL" id="AII11606.1"/>
    </source>
</evidence>
<dbReference type="InterPro" id="IPR002104">
    <property type="entry name" value="Integrase_catalytic"/>
</dbReference>
<gene>
    <name evidence="3" type="ORF">NCDO2118_0105</name>
</gene>
<keyword evidence="1" id="KW-0233">DNA recombination</keyword>
<dbReference type="Gene3D" id="1.10.443.10">
    <property type="entry name" value="Intergrase catalytic core"/>
    <property type="match status" value="1"/>
</dbReference>
<dbReference type="KEGG" id="llx:NCDO2118_0105"/>
<feature type="domain" description="Tyr recombinase" evidence="2">
    <location>
        <begin position="1"/>
        <end position="40"/>
    </location>
</feature>
<evidence type="ECO:0000259" key="2">
    <source>
        <dbReference type="PROSITE" id="PS51898"/>
    </source>
</evidence>
<proteinExistence type="predicted"/>
<dbReference type="PROSITE" id="PS51898">
    <property type="entry name" value="TYR_RECOMBINASE"/>
    <property type="match status" value="1"/>
</dbReference>
<dbReference type="AlphaFoldDB" id="A0ABC8A341"/>
<dbReference type="Proteomes" id="UP000028594">
    <property type="component" value="Chromosome"/>
</dbReference>
<dbReference type="EMBL" id="CP009054">
    <property type="protein sequence ID" value="AII11606.1"/>
    <property type="molecule type" value="Genomic_DNA"/>
</dbReference>
<dbReference type="GO" id="GO:0006310">
    <property type="term" value="P:DNA recombination"/>
    <property type="evidence" value="ECO:0007669"/>
    <property type="project" value="UniProtKB-KW"/>
</dbReference>
<dbReference type="InterPro" id="IPR011010">
    <property type="entry name" value="DNA_brk_join_enz"/>
</dbReference>
<accession>A0ABC8A341</accession>
<name>A0ABC8A341_LACLL</name>
<organism evidence="3 4">
    <name type="scientific">Lactococcus lactis subsp. lactis NCDO 2118</name>
    <dbReference type="NCBI Taxonomy" id="1117941"/>
    <lineage>
        <taxon>Bacteria</taxon>
        <taxon>Bacillati</taxon>
        <taxon>Bacillota</taxon>
        <taxon>Bacilli</taxon>
        <taxon>Lactobacillales</taxon>
        <taxon>Streptococcaceae</taxon>
        <taxon>Lactococcus</taxon>
    </lineage>
</organism>
<evidence type="ECO:0000313" key="4">
    <source>
        <dbReference type="Proteomes" id="UP000028594"/>
    </source>
</evidence>
<evidence type="ECO:0000256" key="1">
    <source>
        <dbReference type="ARBA" id="ARBA00023172"/>
    </source>
</evidence>
<sequence>MINNGIDPTKLSKRLGHSSITTTLDTYSHLYPDTQKSVVSIFDDFE</sequence>
<reference evidence="3 4" key="1">
    <citation type="submission" date="2014-07" db="EMBL/GenBank/DDBJ databases">
        <title>Genome sequence of Lactococcus lactis subsp. lactis NCDO 2118, a GABA-producing strain.</title>
        <authorList>
            <person name="Oliveira L.C."/>
            <person name="Saraiva T.D.L."/>
            <person name="Soares S.C."/>
            <person name="Ramos R.T.J."/>
            <person name="Sa P.H.C.G."/>
            <person name="Carneiro A.R."/>
            <person name="Miranda F."/>
            <person name="Freire M."/>
            <person name="Renan W."/>
            <person name="Oliveira A.F.Jr."/>
            <person name="Santos A.R."/>
            <person name="Pinto A.C."/>
            <person name="Souza B.M."/>
            <person name="Castro C.P."/>
            <person name="Diniz C.A.A."/>
            <person name="Rocha C.S."/>
            <person name="Mariano D.C.B."/>
            <person name="Aguiar E.L."/>
            <person name="Folador E.L."/>
            <person name="Barbosa E.G.V."/>
            <person name="Aburjaile F.F."/>
            <person name="Goncalves L.A."/>
            <person name="Guimaraes L.C."/>
            <person name="Azevedo M.S.P."/>
            <person name="Agresti P.C.M."/>
            <person name="Faria R.F."/>
            <person name="Tiwari S."/>
            <person name="Almeida S.S."/>
            <person name="Hassan S.S."/>
            <person name="Pereira V.B."/>
            <person name="Abreu V.A.C."/>
            <person name="Pereira U.P."/>
            <person name="Dorella F.A."/>
            <person name="Carvalho A.F."/>
            <person name="Pereira F.L."/>
            <person name="Leal C.A.G."/>
            <person name="Figueiredo H.C.P."/>
            <person name="Silva A."/>
            <person name="Miyoshi A."/>
            <person name="Azevedo V."/>
        </authorList>
    </citation>
    <scope>NUCLEOTIDE SEQUENCE [LARGE SCALE GENOMIC DNA]</scope>
    <source>
        <strain evidence="3 4">NCDO 2118</strain>
    </source>
</reference>
<dbReference type="SUPFAM" id="SSF56349">
    <property type="entry name" value="DNA breaking-rejoining enzymes"/>
    <property type="match status" value="1"/>
</dbReference>